<dbReference type="Proteomes" id="UP000191144">
    <property type="component" value="Chromosome C"/>
</dbReference>
<sequence>MRLSVWISGVLAIVSVTQGALLGLDYGHEFSKAMLVSPHAPLELVLTADSKRKDVSGLVLKSWKSDVERVFGSGVDSAQVKTPNGALLHVKALLGKKIDDQFNAYHRAHPGVAFEGTERDSVALKSLGGVYPVEEVVGMNLDETIGRANAMLLHEKSAMDKVDSVAIAIPEYFTQDQRMALLAGAQLPRNVKTVLVNDGLTVAINFALKQRDFPAGEKKHFVFYDMGSGSTRASLVSIEQPTNLSEPLVVEFNGYGFDAGLGGSQLTQNVADLLKNKFLEHHPTVRTEELENDARALVRIHQAAEKGKLILSANADASVNIESLHQDIDFKTTITRQEFEQFSEDLNSRIITPVLGALENQFGDSAVTLGDIESLILTGGATRTPLVQKQLSEYFGDELIAKNVNADESSVEGTTIRGIQLFKTFQTKALDVIDRSIFTYSAVFNESGTPLEVFAAGSQYPNVTSYLTPPVTNITNFSIDLREEGKIFKTHTIDTQPITKKFQAEMCPHGVAYNVTLSLSQDRLFDIDGVEAICVNNSNTAAGVFKKLLSGFETNDDEASSEGEESSRGDKIKRLKTVESFPHLKPMSTKESFTLRSHMEDLNDRDAKRLKVQELLNVLESALYDARNYLEEDDVASGGPSEEVSSLATLVDEYLEWLDGQADDTTPGELTKRIKTITSLKGKIALYLDSADEPLDANHFAQMYSNGSELVRQLEKNRLMENETLEALRESFALLELDVVKEFKKLRAPRHLSPPKHKYKDVMKRMETALANVNKFQDLKSFDDVSREKLFELKLQFDSSFEDLSKWLEFEQSAQNFRLNELGSLYGRRQRVIKKREERKNQASHSLDENFNSTTSGEQESSSTSTPLEHDEL</sequence>
<feature type="region of interest" description="Disordered" evidence="6">
    <location>
        <begin position="836"/>
        <end position="873"/>
    </location>
</feature>
<feature type="compositionally biased region" description="Low complexity" evidence="6">
    <location>
        <begin position="853"/>
        <end position="866"/>
    </location>
</feature>
<dbReference type="Gene3D" id="1.20.1270.10">
    <property type="match status" value="1"/>
</dbReference>
<evidence type="ECO:0000256" key="5">
    <source>
        <dbReference type="ARBA" id="ARBA00023186"/>
    </source>
</evidence>
<accession>A0A1G4J0Q1</accession>
<dbReference type="CDD" id="cd10230">
    <property type="entry name" value="ASKHA_NBD_HSP70_HYOU1"/>
    <property type="match status" value="1"/>
</dbReference>
<organism evidence="8 9">
    <name type="scientific">Lachancea meyersii CBS 8951</name>
    <dbReference type="NCBI Taxonomy" id="1266667"/>
    <lineage>
        <taxon>Eukaryota</taxon>
        <taxon>Fungi</taxon>
        <taxon>Dikarya</taxon>
        <taxon>Ascomycota</taxon>
        <taxon>Saccharomycotina</taxon>
        <taxon>Saccharomycetes</taxon>
        <taxon>Saccharomycetales</taxon>
        <taxon>Saccharomycetaceae</taxon>
        <taxon>Lachancea</taxon>
    </lineage>
</organism>
<comment type="subcellular location">
    <subcellularLocation>
        <location evidence="1">Endoplasmic reticulum lumen</location>
    </subcellularLocation>
</comment>
<dbReference type="Gene3D" id="3.90.640.10">
    <property type="entry name" value="Actin, Chain A, domain 4"/>
    <property type="match status" value="1"/>
</dbReference>
<evidence type="ECO:0000256" key="3">
    <source>
        <dbReference type="ARBA" id="ARBA00022741"/>
    </source>
</evidence>
<feature type="compositionally biased region" description="Polar residues" evidence="6">
    <location>
        <begin position="843"/>
        <end position="852"/>
    </location>
</feature>
<keyword evidence="4" id="KW-0067">ATP-binding</keyword>
<dbReference type="Gene3D" id="3.30.420.40">
    <property type="match status" value="2"/>
</dbReference>
<dbReference type="GO" id="GO:0034663">
    <property type="term" value="C:endoplasmic reticulum chaperone complex"/>
    <property type="evidence" value="ECO:0007669"/>
    <property type="project" value="TreeGrafter"/>
</dbReference>
<proteinExistence type="predicted"/>
<feature type="chain" id="PRO_5009235810" evidence="7">
    <location>
        <begin position="20"/>
        <end position="873"/>
    </location>
</feature>
<dbReference type="Gene3D" id="3.30.30.30">
    <property type="match status" value="1"/>
</dbReference>
<dbReference type="PRINTS" id="PR00301">
    <property type="entry name" value="HEATSHOCK70"/>
</dbReference>
<keyword evidence="3" id="KW-0547">Nucleotide-binding</keyword>
<dbReference type="EMBL" id="LT598479">
    <property type="protein sequence ID" value="SCU83077.1"/>
    <property type="molecule type" value="Genomic_DNA"/>
</dbReference>
<dbReference type="AlphaFoldDB" id="A0A1G4J0Q1"/>
<dbReference type="InterPro" id="IPR029048">
    <property type="entry name" value="HSP70_C_sf"/>
</dbReference>
<dbReference type="GO" id="GO:0140662">
    <property type="term" value="F:ATP-dependent protein folding chaperone"/>
    <property type="evidence" value="ECO:0007669"/>
    <property type="project" value="InterPro"/>
</dbReference>
<gene>
    <name evidence="8" type="ORF">LAME_0C03884G</name>
</gene>
<dbReference type="SUPFAM" id="SSF53067">
    <property type="entry name" value="Actin-like ATPase domain"/>
    <property type="match status" value="2"/>
</dbReference>
<keyword evidence="9" id="KW-1185">Reference proteome</keyword>
<dbReference type="PROSITE" id="PS00329">
    <property type="entry name" value="HSP70_2"/>
    <property type="match status" value="1"/>
</dbReference>
<dbReference type="Pfam" id="PF00012">
    <property type="entry name" value="HSP70"/>
    <property type="match status" value="1"/>
</dbReference>
<evidence type="ECO:0000256" key="1">
    <source>
        <dbReference type="ARBA" id="ARBA00004319"/>
    </source>
</evidence>
<dbReference type="PANTHER" id="PTHR45639:SF3">
    <property type="entry name" value="HYPOXIA UP-REGULATED PROTEIN 1"/>
    <property type="match status" value="1"/>
</dbReference>
<name>A0A1G4J0Q1_9SACH</name>
<protein>
    <submittedName>
        <fullName evidence="8">LAME_0C03884g1_1</fullName>
    </submittedName>
</protein>
<dbReference type="PANTHER" id="PTHR45639">
    <property type="entry name" value="HSC70CB, ISOFORM G-RELATED"/>
    <property type="match status" value="1"/>
</dbReference>
<evidence type="ECO:0000256" key="6">
    <source>
        <dbReference type="SAM" id="MobiDB-lite"/>
    </source>
</evidence>
<feature type="signal peptide" evidence="7">
    <location>
        <begin position="1"/>
        <end position="19"/>
    </location>
</feature>
<dbReference type="SUPFAM" id="SSF100934">
    <property type="entry name" value="Heat shock protein 70kD (HSP70), C-terminal subdomain"/>
    <property type="match status" value="1"/>
</dbReference>
<dbReference type="InterPro" id="IPR018181">
    <property type="entry name" value="Heat_shock_70_CS"/>
</dbReference>
<evidence type="ECO:0000256" key="2">
    <source>
        <dbReference type="ARBA" id="ARBA00022729"/>
    </source>
</evidence>
<dbReference type="InterPro" id="IPR043129">
    <property type="entry name" value="ATPase_NBD"/>
</dbReference>
<evidence type="ECO:0000313" key="9">
    <source>
        <dbReference type="Proteomes" id="UP000191144"/>
    </source>
</evidence>
<keyword evidence="5" id="KW-0143">Chaperone</keyword>
<dbReference type="GO" id="GO:0030968">
    <property type="term" value="P:endoplasmic reticulum unfolded protein response"/>
    <property type="evidence" value="ECO:0007669"/>
    <property type="project" value="TreeGrafter"/>
</dbReference>
<evidence type="ECO:0000256" key="4">
    <source>
        <dbReference type="ARBA" id="ARBA00022840"/>
    </source>
</evidence>
<dbReference type="InterPro" id="IPR013126">
    <property type="entry name" value="Hsp_70_fam"/>
</dbReference>
<keyword evidence="2 7" id="KW-0732">Signal</keyword>
<dbReference type="GO" id="GO:0005788">
    <property type="term" value="C:endoplasmic reticulum lumen"/>
    <property type="evidence" value="ECO:0007669"/>
    <property type="project" value="UniProtKB-SubCell"/>
</dbReference>
<dbReference type="GO" id="GO:0005524">
    <property type="term" value="F:ATP binding"/>
    <property type="evidence" value="ECO:0007669"/>
    <property type="project" value="UniProtKB-KW"/>
</dbReference>
<reference evidence="9" key="1">
    <citation type="submission" date="2016-03" db="EMBL/GenBank/DDBJ databases">
        <authorList>
            <person name="Devillers Hugo."/>
        </authorList>
    </citation>
    <scope>NUCLEOTIDE SEQUENCE [LARGE SCALE GENOMIC DNA]</scope>
</reference>
<dbReference type="FunFam" id="3.90.640.10:FF:000003">
    <property type="entry name" value="Molecular chaperone DnaK"/>
    <property type="match status" value="1"/>
</dbReference>
<dbReference type="OrthoDB" id="10262720at2759"/>
<evidence type="ECO:0000313" key="8">
    <source>
        <dbReference type="EMBL" id="SCU83077.1"/>
    </source>
</evidence>
<evidence type="ECO:0000256" key="7">
    <source>
        <dbReference type="SAM" id="SignalP"/>
    </source>
</evidence>